<gene>
    <name evidence="5" type="ORF">METBIDRAFT_31171</name>
</gene>
<evidence type="ECO:0000256" key="1">
    <source>
        <dbReference type="ARBA" id="ARBA00006347"/>
    </source>
</evidence>
<dbReference type="GO" id="GO:0003756">
    <property type="term" value="F:protein disulfide isomerase activity"/>
    <property type="evidence" value="ECO:0007669"/>
    <property type="project" value="TreeGrafter"/>
</dbReference>
<dbReference type="InterPro" id="IPR013766">
    <property type="entry name" value="Thioredoxin_domain"/>
</dbReference>
<dbReference type="Proteomes" id="UP000092555">
    <property type="component" value="Unassembled WGS sequence"/>
</dbReference>
<dbReference type="GeneID" id="30028764"/>
<dbReference type="CDD" id="cd02961">
    <property type="entry name" value="PDI_a_family"/>
    <property type="match status" value="1"/>
</dbReference>
<keyword evidence="2 3" id="KW-0732">Signal</keyword>
<dbReference type="PROSITE" id="PS51352">
    <property type="entry name" value="THIOREDOXIN_2"/>
    <property type="match status" value="1"/>
</dbReference>
<evidence type="ECO:0000256" key="3">
    <source>
        <dbReference type="SAM" id="SignalP"/>
    </source>
</evidence>
<feature type="domain" description="Thioredoxin" evidence="4">
    <location>
        <begin position="1"/>
        <end position="122"/>
    </location>
</feature>
<feature type="signal peptide" evidence="3">
    <location>
        <begin position="1"/>
        <end position="22"/>
    </location>
</feature>
<comment type="similarity">
    <text evidence="1">Belongs to the protein disulfide isomerase family.</text>
</comment>
<protein>
    <submittedName>
        <fullName evidence="5">Thioredoxin-like protein</fullName>
    </submittedName>
</protein>
<dbReference type="PANTHER" id="PTHR45672:SF3">
    <property type="entry name" value="THIOREDOXIN DOMAIN-CONTAINING PROTEIN 5"/>
    <property type="match status" value="1"/>
</dbReference>
<evidence type="ECO:0000313" key="6">
    <source>
        <dbReference type="Proteomes" id="UP000092555"/>
    </source>
</evidence>
<comment type="caution">
    <text evidence="5">The sequence shown here is derived from an EMBL/GenBank/DDBJ whole genome shotgun (WGS) entry which is preliminary data.</text>
</comment>
<accession>A0A1A0HEA8</accession>
<evidence type="ECO:0000256" key="2">
    <source>
        <dbReference type="ARBA" id="ARBA00022729"/>
    </source>
</evidence>
<name>A0A1A0HEA8_9ASCO</name>
<dbReference type="Pfam" id="PF00085">
    <property type="entry name" value="Thioredoxin"/>
    <property type="match status" value="1"/>
</dbReference>
<dbReference type="InterPro" id="IPR036249">
    <property type="entry name" value="Thioredoxin-like_sf"/>
</dbReference>
<evidence type="ECO:0000313" key="5">
    <source>
        <dbReference type="EMBL" id="OBA22238.1"/>
    </source>
</evidence>
<dbReference type="GO" id="GO:0005783">
    <property type="term" value="C:endoplasmic reticulum"/>
    <property type="evidence" value="ECO:0007669"/>
    <property type="project" value="TreeGrafter"/>
</dbReference>
<dbReference type="SUPFAM" id="SSF52833">
    <property type="entry name" value="Thioredoxin-like"/>
    <property type="match status" value="1"/>
</dbReference>
<proteinExistence type="inferred from homology"/>
<dbReference type="OrthoDB" id="10264505at2759"/>
<organism evidence="5 6">
    <name type="scientific">Metschnikowia bicuspidata var. bicuspidata NRRL YB-4993</name>
    <dbReference type="NCBI Taxonomy" id="869754"/>
    <lineage>
        <taxon>Eukaryota</taxon>
        <taxon>Fungi</taxon>
        <taxon>Dikarya</taxon>
        <taxon>Ascomycota</taxon>
        <taxon>Saccharomycotina</taxon>
        <taxon>Pichiomycetes</taxon>
        <taxon>Metschnikowiaceae</taxon>
        <taxon>Metschnikowia</taxon>
    </lineage>
</organism>
<dbReference type="GO" id="GO:0006457">
    <property type="term" value="P:protein folding"/>
    <property type="evidence" value="ECO:0007669"/>
    <property type="project" value="TreeGrafter"/>
</dbReference>
<dbReference type="Gene3D" id="3.40.30.10">
    <property type="entry name" value="Glutaredoxin"/>
    <property type="match status" value="1"/>
</dbReference>
<dbReference type="EMBL" id="LXTC01000002">
    <property type="protein sequence ID" value="OBA22238.1"/>
    <property type="molecule type" value="Genomic_DNA"/>
</dbReference>
<evidence type="ECO:0000259" key="4">
    <source>
        <dbReference type="PROSITE" id="PS51352"/>
    </source>
</evidence>
<dbReference type="InterPro" id="IPR051063">
    <property type="entry name" value="PDI"/>
</dbReference>
<dbReference type="RefSeq" id="XP_018712734.1">
    <property type="nucleotide sequence ID" value="XM_018855788.1"/>
</dbReference>
<sequence>MIFTWVLLQFLLSSCLLHVIEVSSIEEIVTKPVSLIYFYAPDCQYCQLFDDDFQYLSHIYSENSKFQIIKINGREQKYFKELFDVKLYPTLKLYDHLNKQVITFKDGRLIENLQDFIKKHAEVEPDLTRVKQELNAILLKADVERLQKIGRSVLIAFVRRQDEYWEKYHYPDHFYQSIGRNHPSIEFTVNFFEDGEFELMELYHVSNIPALVLIEGSHIGVYNTLSTNPMSNYMLDANDVEAFLSDFHSKKEGTWFQDVHLLARYAESSQYLGHKQRKTGMNYVEGVVKGKMSELGIEEQYRILLDKITL</sequence>
<feature type="chain" id="PRO_5008291766" evidence="3">
    <location>
        <begin position="23"/>
        <end position="310"/>
    </location>
</feature>
<reference evidence="5 6" key="1">
    <citation type="submission" date="2016-05" db="EMBL/GenBank/DDBJ databases">
        <title>Comparative genomics of biotechnologically important yeasts.</title>
        <authorList>
            <consortium name="DOE Joint Genome Institute"/>
            <person name="Riley R."/>
            <person name="Haridas S."/>
            <person name="Wolfe K.H."/>
            <person name="Lopes M.R."/>
            <person name="Hittinger C.T."/>
            <person name="Goker M."/>
            <person name="Salamov A."/>
            <person name="Wisecaver J."/>
            <person name="Long T.M."/>
            <person name="Aerts A.L."/>
            <person name="Barry K."/>
            <person name="Choi C."/>
            <person name="Clum A."/>
            <person name="Coughlan A.Y."/>
            <person name="Deshpande S."/>
            <person name="Douglass A.P."/>
            <person name="Hanson S.J."/>
            <person name="Klenk H.-P."/>
            <person name="LaButti K."/>
            <person name="Lapidus A."/>
            <person name="Lindquist E."/>
            <person name="Lipzen A."/>
            <person name="Meier-kolthoff J.P."/>
            <person name="Ohm R.A."/>
            <person name="Otillar R.P."/>
            <person name="Pangilinan J."/>
            <person name="Peng Y."/>
            <person name="Rokas A."/>
            <person name="Rosa C.A."/>
            <person name="Scheuner C."/>
            <person name="Sibirny A.A."/>
            <person name="Slot J.C."/>
            <person name="Stielow J.B."/>
            <person name="Sun H."/>
            <person name="Kurtzman C.P."/>
            <person name="Blackwell M."/>
            <person name="Grigoriev I.V."/>
            <person name="Jeffries T.W."/>
        </authorList>
    </citation>
    <scope>NUCLEOTIDE SEQUENCE [LARGE SCALE GENOMIC DNA]</scope>
    <source>
        <strain evidence="5 6">NRRL YB-4993</strain>
    </source>
</reference>
<dbReference type="PANTHER" id="PTHR45672">
    <property type="entry name" value="PROTEIN DISULFIDE-ISOMERASE C17H9.14C-RELATED"/>
    <property type="match status" value="1"/>
</dbReference>
<keyword evidence="6" id="KW-1185">Reference proteome</keyword>
<dbReference type="AlphaFoldDB" id="A0A1A0HEA8"/>
<dbReference type="STRING" id="869754.A0A1A0HEA8"/>